<evidence type="ECO:0000313" key="21">
    <source>
        <dbReference type="Proteomes" id="UP001300775"/>
    </source>
</evidence>
<keyword evidence="11" id="KW-1043">Host membrane</keyword>
<proteinExistence type="predicted"/>
<evidence type="ECO:0000256" key="2">
    <source>
        <dbReference type="ARBA" id="ARBA00004252"/>
    </source>
</evidence>
<feature type="transmembrane region" description="Helical" evidence="18">
    <location>
        <begin position="357"/>
        <end position="380"/>
    </location>
</feature>
<keyword evidence="10" id="KW-0946">Virion</keyword>
<evidence type="ECO:0000256" key="1">
    <source>
        <dbReference type="ARBA" id="ARBA00004182"/>
    </source>
</evidence>
<evidence type="ECO:0000256" key="18">
    <source>
        <dbReference type="SAM" id="Phobius"/>
    </source>
</evidence>
<feature type="transmembrane region" description="Helical" evidence="18">
    <location>
        <begin position="1406"/>
        <end position="1425"/>
    </location>
</feature>
<keyword evidence="21" id="KW-1185">Reference proteome</keyword>
<dbReference type="Pfam" id="PF03557">
    <property type="entry name" value="Bunya_G1"/>
    <property type="match status" value="1"/>
</dbReference>
<sequence length="1449" mass="163236">MLFYIVLLVASVAAAPFDHCFTGGKKILEKPNSEFSVPNLCLRDDISMVKTQSEARQVRNGMTVFTNTAWRKILIKDWKDCKPEKKEMGSIMILEVSDRGEISAHMYACFADCSIQIDKENGEVQFHTTSFNHYSISGSTTTSGWFRSNAIVSLRNTCENIKISCGQNHAHLHACFKEHIECKQFLHRTILPGYMASSICHNIEIIILIIFSMSIFIILLILTKTYLCYLLLPIFVPFAYCYGFVYDKSCKKCNSCGLAYHPFTNCSNCCVCGSRYESSERMRVHRATGLCPGYKSMRAARVLCKSKACGLVLSVFLAMLILSFVTPIGANCTDMISIDDLPDQYSSILQEVNWLKLFSIGVCTLTFLGALGCLIMYVLLTRFDNTFANLYVYKCDICNMLHARSRVHIEDGYSSACRSCTCGCPDDPPMNAYHQTSRLCISDFIIRGYKILTASCIFFWLIAGLSLVVAVAAEPTPTPEPEELCTNMDTSGNCTGLDLYLNLCNDYDRQMTVPEIKKELKKIYGFHDLDLKYLDGQSRSYSTLKSRLALENNLHRRMMLEALYITKFCNTNKQLLEANLDSLVAWKSYIRLHQFKVCAEQPQYYPCKCIVENQGCANAKRGYIGTLGFQLDRMSDEYYRVDLESMIDLMNDLLPGNLATIMARAANDDKLALSNMTELLQQYFAGDLMLKNYFLMMTALVGKLGDKQFRMATRSQVGLGDREPWVMYPNVIKPTEMFRNPSLKNCLEPAQMRCFTPKVGTAMPGLYLLCKKPSAGARDRTIHPWTEEFANRADRPEELCYKDKLCAQNFPSITEDQLAKLKVKGNICKSKELPRIENVMNTHIKSCRPTQTGLCKLGGALLDFTRCPNGQVYPQVGRGMHNPDGDVGEICFNPDCSLQFPISESTLSECRFDTPKTIALNSHIEETDNFQLYSQQIEAKVYDSLTMLKFRPTKGLLHFVPDYNSMTISGTDTSQGIDDSYIETEINALSGVSYGYHIYTKSDEPLFDLVLTVLSSNVSSAYAFEYTTGPTITYTSIHDEKCTGKCPQLGPKLVAMFNPDWMTFSKEGTSSWGCEEFGCLAINDGCVSGGCKDVIQPKADVYKKITDETNTATLCITMSHETTCKTISSTQAEISESVEVQYKTIESFKMPQKLLIRDNKLFTGQINSLGEYGKFCGNVQMRNRTTTGVGDPVFDYICHAASRKDIVIKKCYDNNYKSCESLKQLQTLDYVHDTLNTIKVNMYNKITGSLKIRVKLGTINYKQYRSDVEVDAKVECAGCKSCIESVICNLEVLSDMETTCPLESNCTPYVSRITIGFGKTTHHIKMNCDRLADGELVTLSVCNSKFDSLLSIKPGKSILEIAGTGQTAYVLEHDARCGTWICRVYEEGWSFLWDPIKSWFGHYINIVYLAIVIIIVLFLGVYVIIPMVGKCRDKLKENEDAYLKEQKMR</sequence>
<evidence type="ECO:0000256" key="15">
    <source>
        <dbReference type="ARBA" id="ARBA00023184"/>
    </source>
</evidence>
<dbReference type="InterPro" id="IPR005168">
    <property type="entry name" value="Bunya_G2"/>
</dbReference>
<keyword evidence="15" id="KW-1038">Host endoplasmic reticulum</keyword>
<keyword evidence="13 18" id="KW-0472">Membrane</keyword>
<keyword evidence="6 18" id="KW-0812">Transmembrane</keyword>
<evidence type="ECO:0000256" key="6">
    <source>
        <dbReference type="ARBA" id="ARBA00022692"/>
    </source>
</evidence>
<accession>A0A7D9MVW4</accession>
<protein>
    <recommendedName>
        <fullName evidence="4">Envelopment polyprotein</fullName>
    </recommendedName>
    <alternativeName>
        <fullName evidence="17">M polyprotein</fullName>
    </alternativeName>
</protein>
<keyword evidence="8" id="KW-1161">Viral attachment to host cell</keyword>
<keyword evidence="16" id="KW-1160">Virus entry into host cell</keyword>
<dbReference type="RefSeq" id="YP_010840667.1">
    <property type="nucleotide sequence ID" value="NC_078915.1"/>
</dbReference>
<evidence type="ECO:0000256" key="10">
    <source>
        <dbReference type="ARBA" id="ARBA00022844"/>
    </source>
</evidence>
<dbReference type="GO" id="GO:0044167">
    <property type="term" value="C:host cell endoplasmic reticulum membrane"/>
    <property type="evidence" value="ECO:0007669"/>
    <property type="project" value="UniProtKB-SubCell"/>
</dbReference>
<feature type="transmembrane region" description="Helical" evidence="18">
    <location>
        <begin position="451"/>
        <end position="473"/>
    </location>
</feature>
<evidence type="ECO:0000256" key="12">
    <source>
        <dbReference type="ARBA" id="ARBA00022989"/>
    </source>
</evidence>
<evidence type="ECO:0000256" key="13">
    <source>
        <dbReference type="ARBA" id="ARBA00023136"/>
    </source>
</evidence>
<keyword evidence="12 18" id="KW-1133">Transmembrane helix</keyword>
<keyword evidence="7" id="KW-0732">Signal</keyword>
<evidence type="ECO:0000259" key="19">
    <source>
        <dbReference type="PROSITE" id="PS51379"/>
    </source>
</evidence>
<dbReference type="GO" id="GO:0019062">
    <property type="term" value="P:virion attachment to host cell"/>
    <property type="evidence" value="ECO:0007669"/>
    <property type="project" value="UniProtKB-KW"/>
</dbReference>
<dbReference type="InterPro" id="IPR017896">
    <property type="entry name" value="4Fe4S_Fe-S-bd"/>
</dbReference>
<evidence type="ECO:0000256" key="17">
    <source>
        <dbReference type="ARBA" id="ARBA00031199"/>
    </source>
</evidence>
<dbReference type="NCBIfam" id="TIGR04210">
    <property type="entry name" value="bunya_NSm"/>
    <property type="match status" value="1"/>
</dbReference>
<dbReference type="Pfam" id="PF03563">
    <property type="entry name" value="Bunya_G2"/>
    <property type="match status" value="1"/>
</dbReference>
<reference evidence="20 21" key="1">
    <citation type="submission" date="2019-05" db="EMBL/GenBank/DDBJ databases">
        <title>Genomic Characterization of 104 Bunyaviruses in the Families Peribunyaviridae, Nairoviridae, and Phenuiviridae.</title>
        <authorList>
            <person name="Kapuscinski M."/>
            <person name="Bergren N."/>
            <person name="Russell B."/>
            <person name="Lee J."/>
            <person name="Borland E."/>
            <person name="King D."/>
            <person name="Burkhalter K."/>
            <person name="Stenglein M."/>
            <person name="Kading R."/>
        </authorList>
    </citation>
    <scope>NUCLEOTIDE SEQUENCE [LARGE SCALE GENOMIC DNA]</scope>
    <source>
        <strain evidence="20 21">YM 50</strain>
    </source>
</reference>
<dbReference type="GeneID" id="80553764"/>
<evidence type="ECO:0000313" key="20">
    <source>
        <dbReference type="EMBL" id="QLA47050.1"/>
    </source>
</evidence>
<evidence type="ECO:0000256" key="9">
    <source>
        <dbReference type="ARBA" id="ARBA00022812"/>
    </source>
</evidence>
<feature type="transmembrane region" description="Helical" evidence="18">
    <location>
        <begin position="308"/>
        <end position="330"/>
    </location>
</feature>
<name>A0A7D9MVW4_9VIRU</name>
<dbReference type="GO" id="GO:0044178">
    <property type="term" value="C:host cell Golgi membrane"/>
    <property type="evidence" value="ECO:0007669"/>
    <property type="project" value="UniProtKB-SubCell"/>
</dbReference>
<dbReference type="GO" id="GO:0055036">
    <property type="term" value="C:virion membrane"/>
    <property type="evidence" value="ECO:0007669"/>
    <property type="project" value="UniProtKB-SubCell"/>
</dbReference>
<dbReference type="KEGG" id="vg:80553764"/>
<dbReference type="InterPro" id="IPR005167">
    <property type="entry name" value="Bunya_G1"/>
</dbReference>
<evidence type="ECO:0000256" key="8">
    <source>
        <dbReference type="ARBA" id="ARBA00022804"/>
    </source>
</evidence>
<dbReference type="GO" id="GO:0046718">
    <property type="term" value="P:symbiont entry into host cell"/>
    <property type="evidence" value="ECO:0007669"/>
    <property type="project" value="UniProtKB-KW"/>
</dbReference>
<evidence type="ECO:0000256" key="16">
    <source>
        <dbReference type="ARBA" id="ARBA00023296"/>
    </source>
</evidence>
<keyword evidence="9" id="KW-1040">Host Golgi apparatus</keyword>
<comment type="subcellular location">
    <subcellularLocation>
        <location evidence="2">Host Golgi apparatus membrane</location>
        <topology evidence="2">Multi-pass membrane protein</topology>
    </subcellularLocation>
    <subcellularLocation>
        <location evidence="3">Host endoplasmic reticulum membrane</location>
    </subcellularLocation>
    <subcellularLocation>
        <location evidence="1">Virion membrane</location>
    </subcellularLocation>
</comment>
<keyword evidence="5" id="KW-0945">Host-virus interaction</keyword>
<evidence type="ECO:0000256" key="3">
    <source>
        <dbReference type="ARBA" id="ARBA00004625"/>
    </source>
</evidence>
<evidence type="ECO:0000256" key="14">
    <source>
        <dbReference type="ARBA" id="ARBA00023180"/>
    </source>
</evidence>
<evidence type="ECO:0000256" key="5">
    <source>
        <dbReference type="ARBA" id="ARBA00022581"/>
    </source>
</evidence>
<dbReference type="InterPro" id="IPR026400">
    <property type="entry name" value="Bunya_nonstruc_pro_NSm"/>
</dbReference>
<dbReference type="Proteomes" id="UP001300775">
    <property type="component" value="Genome"/>
</dbReference>
<evidence type="ECO:0000256" key="4">
    <source>
        <dbReference type="ARBA" id="ARBA00015294"/>
    </source>
</evidence>
<feature type="transmembrane region" description="Helical" evidence="18">
    <location>
        <begin position="205"/>
        <end position="222"/>
    </location>
</feature>
<dbReference type="EMBL" id="MK896508">
    <property type="protein sequence ID" value="QLA47050.1"/>
    <property type="molecule type" value="Viral_cRNA"/>
</dbReference>
<keyword evidence="14" id="KW-0325">Glycoprotein</keyword>
<dbReference type="PROSITE" id="PS51379">
    <property type="entry name" value="4FE4S_FER_2"/>
    <property type="match status" value="1"/>
</dbReference>
<evidence type="ECO:0000256" key="11">
    <source>
        <dbReference type="ARBA" id="ARBA00022870"/>
    </source>
</evidence>
<feature type="domain" description="4Fe-4S ferredoxin-type" evidence="19">
    <location>
        <begin position="1266"/>
        <end position="1299"/>
    </location>
</feature>
<evidence type="ECO:0000256" key="7">
    <source>
        <dbReference type="ARBA" id="ARBA00022729"/>
    </source>
</evidence>
<organism evidence="20 21">
    <name type="scientific">Okola virus</name>
    <dbReference type="NCBI Taxonomy" id="2748254"/>
    <lineage>
        <taxon>Viruses</taxon>
        <taxon>Riboviria</taxon>
        <taxon>Orthornavirae</taxon>
        <taxon>Negarnaviricota</taxon>
        <taxon>Polyploviricotina</taxon>
        <taxon>Bunyaviricetes</taxon>
        <taxon>Elliovirales</taxon>
        <taxon>Peribunyaviridae</taxon>
        <taxon>Orthobunyavirus</taxon>
        <taxon>Orthobunyavirus okolaense</taxon>
    </lineage>
</organism>
<dbReference type="GO" id="GO:0044003">
    <property type="term" value="P:symbiont-mediated perturbation of host process"/>
    <property type="evidence" value="ECO:0007669"/>
    <property type="project" value="InterPro"/>
</dbReference>